<dbReference type="SUPFAM" id="SSF51430">
    <property type="entry name" value="NAD(P)-linked oxidoreductase"/>
    <property type="match status" value="1"/>
</dbReference>
<keyword evidence="3" id="KW-1185">Reference proteome</keyword>
<dbReference type="Gene3D" id="3.20.20.100">
    <property type="entry name" value="NADP-dependent oxidoreductase domain"/>
    <property type="match status" value="1"/>
</dbReference>
<evidence type="ECO:0000313" key="2">
    <source>
        <dbReference type="EMBL" id="RWZ52484.1"/>
    </source>
</evidence>
<dbReference type="PANTHER" id="PTHR43312">
    <property type="entry name" value="D-THREO-ALDOSE 1-DEHYDROGENASE"/>
    <property type="match status" value="1"/>
</dbReference>
<dbReference type="PANTHER" id="PTHR43312:SF1">
    <property type="entry name" value="NADP-DEPENDENT OXIDOREDUCTASE DOMAIN-CONTAINING PROTEIN"/>
    <property type="match status" value="1"/>
</dbReference>
<name>A0A3S4ANK2_9MICO</name>
<organism evidence="2 3">
    <name type="scientific">Labedella phragmitis</name>
    <dbReference type="NCBI Taxonomy" id="2498849"/>
    <lineage>
        <taxon>Bacteria</taxon>
        <taxon>Bacillati</taxon>
        <taxon>Actinomycetota</taxon>
        <taxon>Actinomycetes</taxon>
        <taxon>Micrococcales</taxon>
        <taxon>Microbacteriaceae</taxon>
        <taxon>Labedella</taxon>
    </lineage>
</organism>
<proteinExistence type="predicted"/>
<comment type="caution">
    <text evidence="2">The sequence shown here is derived from an EMBL/GenBank/DDBJ whole genome shotgun (WGS) entry which is preliminary data.</text>
</comment>
<dbReference type="InterPro" id="IPR036812">
    <property type="entry name" value="NAD(P)_OxRdtase_dom_sf"/>
</dbReference>
<sequence>MEKRILGRTGATVSVIGLGTWQLGADWGDVSEADALAVLDASVQAGVTFFDTADVYGDGRSESLIGRYRTQNPGVDLTVATKMGRRVDQVPENYTLENFRAWTDRSRRNLGVDTLDLVQLHCPPTPVFSNDAVYDALDTLVDEGAIRHYGVSVETAEEALAAIARPGTATVQIILNAFRLKPLDRVLPAAAEAGVGIIARVPLASGLLSGKYTTETTFAENDHRTYNRSGGAFDVGETFAGVDFETGVAAAQDFAALVAGEPLAGPDGEPDSGEFSTAQVALAWVAQQPGVSTVIPGARSVEQAAANAAAGDVPPLSDGFQSSVRDLYDRYFRAAIHHRW</sequence>
<reference evidence="2 3" key="1">
    <citation type="submission" date="2018-12" db="EMBL/GenBank/DDBJ databases">
        <authorList>
            <person name="Li F."/>
        </authorList>
    </citation>
    <scope>NUCLEOTIDE SEQUENCE [LARGE SCALE GENOMIC DNA]</scope>
    <source>
        <strain evidence="2 3">11W25H-1</strain>
    </source>
</reference>
<evidence type="ECO:0000259" key="1">
    <source>
        <dbReference type="Pfam" id="PF00248"/>
    </source>
</evidence>
<dbReference type="CDD" id="cd19086">
    <property type="entry name" value="AKR_AKR11C1"/>
    <property type="match status" value="1"/>
</dbReference>
<dbReference type="OrthoDB" id="9768793at2"/>
<dbReference type="Pfam" id="PF00248">
    <property type="entry name" value="Aldo_ket_red"/>
    <property type="match status" value="1"/>
</dbReference>
<dbReference type="RefSeq" id="WP_128493327.1">
    <property type="nucleotide sequence ID" value="NZ_RZNB01000001.1"/>
</dbReference>
<feature type="domain" description="NADP-dependent oxidoreductase" evidence="1">
    <location>
        <begin position="16"/>
        <end position="325"/>
    </location>
</feature>
<dbReference type="Proteomes" id="UP000288547">
    <property type="component" value="Unassembled WGS sequence"/>
</dbReference>
<dbReference type="EMBL" id="RZNB01000001">
    <property type="protein sequence ID" value="RWZ52484.1"/>
    <property type="molecule type" value="Genomic_DNA"/>
</dbReference>
<dbReference type="AlphaFoldDB" id="A0A3S4ANK2"/>
<evidence type="ECO:0000313" key="3">
    <source>
        <dbReference type="Proteomes" id="UP000288547"/>
    </source>
</evidence>
<accession>A0A3S4ANK2</accession>
<gene>
    <name evidence="2" type="ORF">ELQ90_00550</name>
</gene>
<dbReference type="InterPro" id="IPR053135">
    <property type="entry name" value="AKR2_Oxidoreductase"/>
</dbReference>
<dbReference type="InterPro" id="IPR023210">
    <property type="entry name" value="NADP_OxRdtase_dom"/>
</dbReference>
<protein>
    <submittedName>
        <fullName evidence="2">Aldo/keto reductase</fullName>
    </submittedName>
</protein>